<dbReference type="GO" id="GO:0016810">
    <property type="term" value="F:hydrolase activity, acting on carbon-nitrogen (but not peptide) bonds"/>
    <property type="evidence" value="ECO:0007669"/>
    <property type="project" value="InterPro"/>
</dbReference>
<protein>
    <submittedName>
        <fullName evidence="2">Amidohydrolase family protein</fullName>
    </submittedName>
</protein>
<feature type="domain" description="Amidohydrolase-related" evidence="1">
    <location>
        <begin position="94"/>
        <end position="437"/>
    </location>
</feature>
<evidence type="ECO:0000313" key="2">
    <source>
        <dbReference type="EMBL" id="MEJ8566916.1"/>
    </source>
</evidence>
<dbReference type="AlphaFoldDB" id="A0AAW9RGX0"/>
<keyword evidence="3" id="KW-1185">Reference proteome</keyword>
<evidence type="ECO:0000313" key="3">
    <source>
        <dbReference type="Proteomes" id="UP001359886"/>
    </source>
</evidence>
<dbReference type="SUPFAM" id="SSF51338">
    <property type="entry name" value="Composite domain of metallo-dependent hydrolases"/>
    <property type="match status" value="1"/>
</dbReference>
<sequence>MPLQCTHPVIGRFFTGVPRGLLLTGLVAVLFAAATVQASTDRFYVIAGHLIDPASGEVHEDAVVVIEGERIVAVESDPAAVPGDARVVDLSDRYIVPGLMDLHTHVVGHLDNYFFAGYFQSPHRAVIGGVVNAERTLRAGFTTIRNVGAADFQDVALRNAINAGEVPGPRMAVSGPALGITGGHCDSNSLNHDFDERADGVADGPWAVRAQVRKNVKYDVDLIKFCATGGVFSKGTIPGQTQYTLEEMQALVREAHTHGRKVAAHAHGTEGIKLAIRAGVDSIEHASYLDDEAIEMAIEHGASLAMDIYNTEYTLSQGEANGVPEENIAKERAVGIAQRDSFRRAVEAGVRLVFATDSGVYPHGDNARQFSRMVQFGMTPMQAIRSATVDAAELLGWSDRVGRIAPGYYADLVAVDGDPLADISELEDVVFVMKGGVIYRDD</sequence>
<dbReference type="PANTHER" id="PTHR43135:SF3">
    <property type="entry name" value="ALPHA-D-RIBOSE 1-METHYLPHOSPHONATE 5-TRIPHOSPHATE DIPHOSPHATASE"/>
    <property type="match status" value="1"/>
</dbReference>
<reference evidence="2 3" key="1">
    <citation type="submission" date="2024-02" db="EMBL/GenBank/DDBJ databases">
        <title>A novel Wenzhouxiangellaceae bacterium, isolated from coastal sediments.</title>
        <authorList>
            <person name="Du Z.-J."/>
            <person name="Ye Y.-Q."/>
            <person name="Zhang X.-Y."/>
        </authorList>
    </citation>
    <scope>NUCLEOTIDE SEQUENCE [LARGE SCALE GENOMIC DNA]</scope>
    <source>
        <strain evidence="2 3">CH-27</strain>
    </source>
</reference>
<proteinExistence type="predicted"/>
<dbReference type="SUPFAM" id="SSF51556">
    <property type="entry name" value="Metallo-dependent hydrolases"/>
    <property type="match status" value="1"/>
</dbReference>
<dbReference type="Gene3D" id="3.20.20.140">
    <property type="entry name" value="Metal-dependent hydrolases"/>
    <property type="match status" value="1"/>
</dbReference>
<organism evidence="2 3">
    <name type="scientific">Elongatibacter sediminis</name>
    <dbReference type="NCBI Taxonomy" id="3119006"/>
    <lineage>
        <taxon>Bacteria</taxon>
        <taxon>Pseudomonadati</taxon>
        <taxon>Pseudomonadota</taxon>
        <taxon>Gammaproteobacteria</taxon>
        <taxon>Chromatiales</taxon>
        <taxon>Wenzhouxiangellaceae</taxon>
        <taxon>Elongatibacter</taxon>
    </lineage>
</organism>
<name>A0AAW9RGX0_9GAMM</name>
<dbReference type="Proteomes" id="UP001359886">
    <property type="component" value="Unassembled WGS sequence"/>
</dbReference>
<dbReference type="InterPro" id="IPR006680">
    <property type="entry name" value="Amidohydro-rel"/>
</dbReference>
<dbReference type="InterPro" id="IPR051781">
    <property type="entry name" value="Metallo-dep_Hydrolase"/>
</dbReference>
<accession>A0AAW9RGX0</accession>
<dbReference type="RefSeq" id="WP_354694234.1">
    <property type="nucleotide sequence ID" value="NZ_JAZHOG010000002.1"/>
</dbReference>
<dbReference type="PANTHER" id="PTHR43135">
    <property type="entry name" value="ALPHA-D-RIBOSE 1-METHYLPHOSPHONATE 5-TRIPHOSPHATE DIPHOSPHATASE"/>
    <property type="match status" value="1"/>
</dbReference>
<evidence type="ECO:0000259" key="1">
    <source>
        <dbReference type="Pfam" id="PF01979"/>
    </source>
</evidence>
<dbReference type="InterPro" id="IPR057744">
    <property type="entry name" value="OTAase-like"/>
</dbReference>
<dbReference type="EMBL" id="JAZHOG010000002">
    <property type="protein sequence ID" value="MEJ8566916.1"/>
    <property type="molecule type" value="Genomic_DNA"/>
</dbReference>
<comment type="caution">
    <text evidence="2">The sequence shown here is derived from an EMBL/GenBank/DDBJ whole genome shotgun (WGS) entry which is preliminary data.</text>
</comment>
<dbReference type="CDD" id="cd01299">
    <property type="entry name" value="Met_dep_hydrolase_A"/>
    <property type="match status" value="1"/>
</dbReference>
<dbReference type="InterPro" id="IPR032466">
    <property type="entry name" value="Metal_Hydrolase"/>
</dbReference>
<gene>
    <name evidence="2" type="ORF">V3330_04710</name>
</gene>
<dbReference type="InterPro" id="IPR011059">
    <property type="entry name" value="Metal-dep_hydrolase_composite"/>
</dbReference>
<dbReference type="Pfam" id="PF01979">
    <property type="entry name" value="Amidohydro_1"/>
    <property type="match status" value="1"/>
</dbReference>
<dbReference type="Gene3D" id="2.30.40.10">
    <property type="entry name" value="Urease, subunit C, domain 1"/>
    <property type="match status" value="1"/>
</dbReference>